<feature type="compositionally biased region" description="Polar residues" evidence="4">
    <location>
        <begin position="98"/>
        <end position="110"/>
    </location>
</feature>
<sequence length="922" mass="102293">MSSAKSRNFRRRAGDDEDENDNNFATPSSTSKPSAINKPKKPISQPPKTLLSFADDEDESPFSRPPPSRSSASSSSSRLSKSTSAHKLSLSKGRITPRHTSSSIPSNVQPQAGVYTKEALLELQKNTKKTPSARNKPNPQEPAVVLKGLIKPVNSNDLDSGTAGEDLMDVDEMRKGSSAVTDDEIKLGHDDIEEMPDQATIEKVKAQRVRRRQAKPAAADFISLDGGSNHGEADGLSDEEPEFRGRVAFYGEKPSGQDDKKGVFGDFEERVMIKERGIEVVSDEEDEEDKKWEEEQVRKGLGKRFDEGVGNQGLGVTSVNGVGSFRQSSVMHTPSQNVDGTISSYSCGGGVNVDIFSMDAISISQQAELAKKALSENLKRVQESHGRTINSLVKTEENLNSSLMNVTSLENALSAAGEKFVFMQKLREFVSVICAFLQDKAPFIEELEEQMQKLHEKRARAITERRAADNDDEISEIKQAIILAQAEFRKGGNNVEKVAAAIAASQALSANARAFNSAPVEEDEFGRDLNLQKRMDITRRAEARQRRRVKSDSKRNLAMENDASVQQMEGELSTDESDSESAAYGSTHDQLLEIADKIFSDAAEEFSQFSIVVERFENWKKEYASSYRDAYMSLSIPAIFSPYVRLKLLKWDPLHEDADFMDMKWHSLLFNYGLPEDENETSEEDAAADADANLIPELVNKLAIPILHHQLAYCWDIFSTRETKYAVSAMNLIIRYVDLSCPALGDLVTVLRDRLTKAVADSIVPAWSPLEMKAVPNAARVAAYKFGTSVRLLRNICLWNQILAMPVLEKIALDGLLSGKILPHLHSIHVNIHDAIIRTERVIASLCGVWTGSNVTGDQRKLQPLVDYLLLIGKTLEKRNVSTAMQTETGNLVRRLKKMLVELNAYDHARALSRTFNLKEAL</sequence>
<dbReference type="PANTHER" id="PTHR12214">
    <property type="entry name" value="GC-RICH SEQUENCE DNA-BINDING FACTOR"/>
    <property type="match status" value="1"/>
</dbReference>
<evidence type="ECO:0000259" key="5">
    <source>
        <dbReference type="Pfam" id="PF07842"/>
    </source>
</evidence>
<dbReference type="AlphaFoldDB" id="A0ABD3DQS2"/>
<feature type="region of interest" description="Disordered" evidence="4">
    <location>
        <begin position="217"/>
        <end position="241"/>
    </location>
</feature>
<evidence type="ECO:0000256" key="1">
    <source>
        <dbReference type="ARBA" id="ARBA00004123"/>
    </source>
</evidence>
<evidence type="ECO:0000313" key="7">
    <source>
        <dbReference type="Proteomes" id="UP001632038"/>
    </source>
</evidence>
<gene>
    <name evidence="6" type="ORF">CASFOL_009811</name>
</gene>
<dbReference type="Proteomes" id="UP001632038">
    <property type="component" value="Unassembled WGS sequence"/>
</dbReference>
<feature type="domain" description="GCF C-terminal" evidence="5">
    <location>
        <begin position="612"/>
        <end position="818"/>
    </location>
</feature>
<dbReference type="PANTHER" id="PTHR12214:SF0">
    <property type="entry name" value="LD29489P"/>
    <property type="match status" value="1"/>
</dbReference>
<comment type="similarity">
    <text evidence="2">Belongs to the GCF family.</text>
</comment>
<dbReference type="InterPro" id="IPR028211">
    <property type="entry name" value="Ntr2"/>
</dbReference>
<name>A0ABD3DQS2_9LAMI</name>
<reference evidence="7" key="1">
    <citation type="journal article" date="2024" name="IScience">
        <title>Strigolactones Initiate the Formation of Haustorium-like Structures in Castilleja.</title>
        <authorList>
            <person name="Buerger M."/>
            <person name="Peterson D."/>
            <person name="Chory J."/>
        </authorList>
    </citation>
    <scope>NUCLEOTIDE SEQUENCE [LARGE SCALE GENOMIC DNA]</scope>
</reference>
<keyword evidence="3" id="KW-0539">Nucleus</keyword>
<organism evidence="6 7">
    <name type="scientific">Castilleja foliolosa</name>
    <dbReference type="NCBI Taxonomy" id="1961234"/>
    <lineage>
        <taxon>Eukaryota</taxon>
        <taxon>Viridiplantae</taxon>
        <taxon>Streptophyta</taxon>
        <taxon>Embryophyta</taxon>
        <taxon>Tracheophyta</taxon>
        <taxon>Spermatophyta</taxon>
        <taxon>Magnoliopsida</taxon>
        <taxon>eudicotyledons</taxon>
        <taxon>Gunneridae</taxon>
        <taxon>Pentapetalae</taxon>
        <taxon>asterids</taxon>
        <taxon>lamiids</taxon>
        <taxon>Lamiales</taxon>
        <taxon>Orobanchaceae</taxon>
        <taxon>Pedicularideae</taxon>
        <taxon>Castillejinae</taxon>
        <taxon>Castilleja</taxon>
    </lineage>
</organism>
<protein>
    <recommendedName>
        <fullName evidence="5">GCF C-terminal domain-containing protein</fullName>
    </recommendedName>
</protein>
<comment type="subcellular location">
    <subcellularLocation>
        <location evidence="1">Nucleus</location>
    </subcellularLocation>
</comment>
<evidence type="ECO:0000256" key="2">
    <source>
        <dbReference type="ARBA" id="ARBA00010801"/>
    </source>
</evidence>
<feature type="compositionally biased region" description="Polar residues" evidence="4">
    <location>
        <begin position="129"/>
        <end position="138"/>
    </location>
</feature>
<feature type="compositionally biased region" description="Basic and acidic residues" evidence="4">
    <location>
        <begin position="536"/>
        <end position="557"/>
    </location>
</feature>
<feature type="region of interest" description="Disordered" evidence="4">
    <location>
        <begin position="536"/>
        <end position="584"/>
    </location>
</feature>
<dbReference type="Pfam" id="PF15458">
    <property type="entry name" value="NTR2"/>
    <property type="match status" value="1"/>
</dbReference>
<dbReference type="InterPro" id="IPR022783">
    <property type="entry name" value="GCFC_dom"/>
</dbReference>
<dbReference type="GO" id="GO:0005634">
    <property type="term" value="C:nucleus"/>
    <property type="evidence" value="ECO:0007669"/>
    <property type="project" value="UniProtKB-SubCell"/>
</dbReference>
<feature type="compositionally biased region" description="Low complexity" evidence="4">
    <location>
        <begin position="69"/>
        <end position="83"/>
    </location>
</feature>
<evidence type="ECO:0000256" key="4">
    <source>
        <dbReference type="SAM" id="MobiDB-lite"/>
    </source>
</evidence>
<evidence type="ECO:0000313" key="6">
    <source>
        <dbReference type="EMBL" id="KAL3644631.1"/>
    </source>
</evidence>
<evidence type="ECO:0000256" key="3">
    <source>
        <dbReference type="ARBA" id="ARBA00023242"/>
    </source>
</evidence>
<comment type="caution">
    <text evidence="6">The sequence shown here is derived from an EMBL/GenBank/DDBJ whole genome shotgun (WGS) entry which is preliminary data.</text>
</comment>
<proteinExistence type="inferred from homology"/>
<keyword evidence="7" id="KW-1185">Reference proteome</keyword>
<accession>A0ABD3DQS2</accession>
<dbReference type="InterPro" id="IPR012890">
    <property type="entry name" value="GCFC2-like"/>
</dbReference>
<feature type="region of interest" description="Disordered" evidence="4">
    <location>
        <begin position="1"/>
        <end position="198"/>
    </location>
</feature>
<feature type="compositionally biased region" description="Polar residues" evidence="4">
    <location>
        <begin position="22"/>
        <end position="34"/>
    </location>
</feature>
<dbReference type="EMBL" id="JAVIJP010000013">
    <property type="protein sequence ID" value="KAL3644631.1"/>
    <property type="molecule type" value="Genomic_DNA"/>
</dbReference>
<dbReference type="Pfam" id="PF07842">
    <property type="entry name" value="GCFC"/>
    <property type="match status" value="1"/>
</dbReference>